<comment type="caution">
    <text evidence="7">The sequence shown here is derived from an EMBL/GenBank/DDBJ whole genome shotgun (WGS) entry which is preliminary data.</text>
</comment>
<protein>
    <recommendedName>
        <fullName evidence="9">MFS transporter</fullName>
    </recommendedName>
</protein>
<evidence type="ECO:0008006" key="9">
    <source>
        <dbReference type="Google" id="ProtNLM"/>
    </source>
</evidence>
<dbReference type="Gene3D" id="1.20.1250.20">
    <property type="entry name" value="MFS general substrate transporter like domains"/>
    <property type="match status" value="1"/>
</dbReference>
<dbReference type="EMBL" id="JAFJYH010000075">
    <property type="protein sequence ID" value="KAG4420870.1"/>
    <property type="molecule type" value="Genomic_DNA"/>
</dbReference>
<feature type="transmembrane region" description="Helical" evidence="6">
    <location>
        <begin position="314"/>
        <end position="338"/>
    </location>
</feature>
<feature type="transmembrane region" description="Helical" evidence="6">
    <location>
        <begin position="427"/>
        <end position="455"/>
    </location>
</feature>
<accession>A0A8H7TFV7</accession>
<comment type="subcellular location">
    <subcellularLocation>
        <location evidence="1">Membrane</location>
        <topology evidence="1">Multi-pass membrane protein</topology>
    </subcellularLocation>
</comment>
<gene>
    <name evidence="7" type="ORF">IFR04_005954</name>
</gene>
<sequence length="544" mass="60415">MATVHHEVDTSVVPGTTHLVDLDGTLHTSHDARLKDIVLVPTPSADPEDPLNWSQRRKSLHMFCIFIYCLFVGIASAALYSVLVPISMSTGLTLANLNAGTGYMFLFFGWGCVIWQPLALQYGKRPVYLFSMLATLAIQMWSPYCKTSGQWYANKILQGFFGSPIESLCEISVADLYFTHERGKYMGLYALFLLSSNILAPIFSGFIYDGMGWKWVLYWPAIGCGFGFIILFFLMEETNYDRKTIGIVETIESSANSTRGSANVDTEKGNGLPEPTTTSVNSGEVYKKKTYLQKMSLLDKPRPNLLLTMMWRPFTFVSLPVVVYSGFAYGCTVVWSLLSSGTSSLVLSSPPYNFKASIVGLFSVASLLGCFVGCIISGFMGDWITIRFARKNNGIAETENRLWIYIFPVIAYPFGFILWGVGAAHSIHWFGLAFSAFVLSAATAATITICITYCIDTYPELSGEAMITVIVIRNTLGFAITSYAITPWILKLGVQNTFISAAFISMATSLAFLIMIKWGKHFREMSKLRYWRYVAQGKALGLSH</sequence>
<dbReference type="AlphaFoldDB" id="A0A8H7TFV7"/>
<dbReference type="OrthoDB" id="5215911at2759"/>
<dbReference type="PANTHER" id="PTHR23502">
    <property type="entry name" value="MAJOR FACILITATOR SUPERFAMILY"/>
    <property type="match status" value="1"/>
</dbReference>
<feature type="region of interest" description="Disordered" evidence="5">
    <location>
        <begin position="258"/>
        <end position="279"/>
    </location>
</feature>
<organism evidence="7 8">
    <name type="scientific">Cadophora malorum</name>
    <dbReference type="NCBI Taxonomy" id="108018"/>
    <lineage>
        <taxon>Eukaryota</taxon>
        <taxon>Fungi</taxon>
        <taxon>Dikarya</taxon>
        <taxon>Ascomycota</taxon>
        <taxon>Pezizomycotina</taxon>
        <taxon>Leotiomycetes</taxon>
        <taxon>Helotiales</taxon>
        <taxon>Ploettnerulaceae</taxon>
        <taxon>Cadophora</taxon>
    </lineage>
</organism>
<feature type="transmembrane region" description="Helical" evidence="6">
    <location>
        <begin position="467"/>
        <end position="486"/>
    </location>
</feature>
<keyword evidence="2 6" id="KW-0812">Transmembrane</keyword>
<name>A0A8H7TFV7_9HELO</name>
<dbReference type="GO" id="GO:0005886">
    <property type="term" value="C:plasma membrane"/>
    <property type="evidence" value="ECO:0007669"/>
    <property type="project" value="TreeGrafter"/>
</dbReference>
<evidence type="ECO:0000256" key="2">
    <source>
        <dbReference type="ARBA" id="ARBA00022692"/>
    </source>
</evidence>
<evidence type="ECO:0000256" key="5">
    <source>
        <dbReference type="SAM" id="MobiDB-lite"/>
    </source>
</evidence>
<dbReference type="GO" id="GO:0022857">
    <property type="term" value="F:transmembrane transporter activity"/>
    <property type="evidence" value="ECO:0007669"/>
    <property type="project" value="InterPro"/>
</dbReference>
<feature type="transmembrane region" description="Helical" evidence="6">
    <location>
        <begin position="185"/>
        <end position="203"/>
    </location>
</feature>
<evidence type="ECO:0000256" key="1">
    <source>
        <dbReference type="ARBA" id="ARBA00004141"/>
    </source>
</evidence>
<dbReference type="Proteomes" id="UP000664132">
    <property type="component" value="Unassembled WGS sequence"/>
</dbReference>
<dbReference type="SUPFAM" id="SSF103473">
    <property type="entry name" value="MFS general substrate transporter"/>
    <property type="match status" value="1"/>
</dbReference>
<dbReference type="InterPro" id="IPR036259">
    <property type="entry name" value="MFS_trans_sf"/>
</dbReference>
<proteinExistence type="predicted"/>
<keyword evidence="8" id="KW-1185">Reference proteome</keyword>
<evidence type="ECO:0000256" key="6">
    <source>
        <dbReference type="SAM" id="Phobius"/>
    </source>
</evidence>
<evidence type="ECO:0000256" key="3">
    <source>
        <dbReference type="ARBA" id="ARBA00022989"/>
    </source>
</evidence>
<dbReference type="InterPro" id="IPR011701">
    <property type="entry name" value="MFS"/>
</dbReference>
<feature type="transmembrane region" description="Helical" evidence="6">
    <location>
        <begin position="215"/>
        <end position="235"/>
    </location>
</feature>
<feature type="transmembrane region" description="Helical" evidence="6">
    <location>
        <begin position="402"/>
        <end position="421"/>
    </location>
</feature>
<keyword evidence="4 6" id="KW-0472">Membrane</keyword>
<feature type="transmembrane region" description="Helical" evidence="6">
    <location>
        <begin position="358"/>
        <end position="381"/>
    </location>
</feature>
<feature type="transmembrane region" description="Helical" evidence="6">
    <location>
        <begin position="60"/>
        <end position="83"/>
    </location>
</feature>
<evidence type="ECO:0000256" key="4">
    <source>
        <dbReference type="ARBA" id="ARBA00023136"/>
    </source>
</evidence>
<evidence type="ECO:0000313" key="7">
    <source>
        <dbReference type="EMBL" id="KAG4420870.1"/>
    </source>
</evidence>
<dbReference type="Pfam" id="PF07690">
    <property type="entry name" value="MFS_1"/>
    <property type="match status" value="1"/>
</dbReference>
<feature type="transmembrane region" description="Helical" evidence="6">
    <location>
        <begin position="103"/>
        <end position="120"/>
    </location>
</feature>
<feature type="transmembrane region" description="Helical" evidence="6">
    <location>
        <begin position="498"/>
        <end position="519"/>
    </location>
</feature>
<reference evidence="7" key="1">
    <citation type="submission" date="2021-02" db="EMBL/GenBank/DDBJ databases">
        <title>Genome sequence Cadophora malorum strain M34.</title>
        <authorList>
            <person name="Stefanovic E."/>
            <person name="Vu D."/>
            <person name="Scully C."/>
            <person name="Dijksterhuis J."/>
            <person name="Roader J."/>
            <person name="Houbraken J."/>
        </authorList>
    </citation>
    <scope>NUCLEOTIDE SEQUENCE</scope>
    <source>
        <strain evidence="7">M34</strain>
    </source>
</reference>
<evidence type="ECO:0000313" key="8">
    <source>
        <dbReference type="Proteomes" id="UP000664132"/>
    </source>
</evidence>
<keyword evidence="3 6" id="KW-1133">Transmembrane helix</keyword>
<dbReference type="PANTHER" id="PTHR23502:SF30">
    <property type="entry name" value="TRANSPORTER, PUTATIVE (AFU_ORTHOLOGUE AFUA_8G04702)-RELATED"/>
    <property type="match status" value="1"/>
</dbReference>